<reference evidence="8" key="1">
    <citation type="submission" date="2023-06" db="EMBL/GenBank/DDBJ databases">
        <title>Robiginitalea aurantiacus sp. nov. and Algoriphagus sediminis sp. nov., isolated from coastal sediment.</title>
        <authorList>
            <person name="Zhou Z.Y."/>
            <person name="An J."/>
            <person name="Jia Y.W."/>
            <person name="Du Z.J."/>
        </authorList>
    </citation>
    <scope>NUCLEOTIDE SEQUENCE</scope>
    <source>
        <strain evidence="8">C2-7</strain>
    </source>
</reference>
<comment type="function">
    <text evidence="6">Catalyzes the conversion of 7,8-dihydroneopterin to 6-hydroxymethyl-7,8-dihydropterin.</text>
</comment>
<evidence type="ECO:0000256" key="5">
    <source>
        <dbReference type="ARBA" id="ARBA00023239"/>
    </source>
</evidence>
<evidence type="ECO:0000256" key="6">
    <source>
        <dbReference type="RuleBase" id="RU362079"/>
    </source>
</evidence>
<dbReference type="GO" id="GO:0004150">
    <property type="term" value="F:dihydroneopterin aldolase activity"/>
    <property type="evidence" value="ECO:0007669"/>
    <property type="project" value="UniProtKB-EC"/>
</dbReference>
<keyword evidence="9" id="KW-1185">Reference proteome</keyword>
<evidence type="ECO:0000256" key="3">
    <source>
        <dbReference type="ARBA" id="ARBA00005708"/>
    </source>
</evidence>
<organism evidence="8 9">
    <name type="scientific">Algoriphagus sediminis</name>
    <dbReference type="NCBI Taxonomy" id="3057113"/>
    <lineage>
        <taxon>Bacteria</taxon>
        <taxon>Pseudomonadati</taxon>
        <taxon>Bacteroidota</taxon>
        <taxon>Cytophagia</taxon>
        <taxon>Cytophagales</taxon>
        <taxon>Cyclobacteriaceae</taxon>
        <taxon>Algoriphagus</taxon>
    </lineage>
</organism>
<gene>
    <name evidence="8" type="primary">folB</name>
    <name evidence="8" type="ORF">QVH07_00825</name>
</gene>
<dbReference type="InterPro" id="IPR043133">
    <property type="entry name" value="GTP-CH-I_C/QueF"/>
</dbReference>
<dbReference type="InterPro" id="IPR006156">
    <property type="entry name" value="Dihydroneopterin_aldolase"/>
</dbReference>
<comment type="pathway">
    <text evidence="2 6">Cofactor biosynthesis; tetrahydrofolate biosynthesis; 2-amino-4-hydroxy-6-hydroxymethyl-7,8-dihydropteridine diphosphate from 7,8-dihydroneopterin triphosphate: step 3/4.</text>
</comment>
<evidence type="ECO:0000256" key="4">
    <source>
        <dbReference type="ARBA" id="ARBA00022909"/>
    </source>
</evidence>
<evidence type="ECO:0000313" key="9">
    <source>
        <dbReference type="Proteomes" id="UP001171916"/>
    </source>
</evidence>
<dbReference type="Pfam" id="PF02152">
    <property type="entry name" value="FolB"/>
    <property type="match status" value="1"/>
</dbReference>
<name>A0ABT7Y870_9BACT</name>
<keyword evidence="4 6" id="KW-0289">Folate biosynthesis</keyword>
<dbReference type="RefSeq" id="WP_289998214.1">
    <property type="nucleotide sequence ID" value="NZ_JAUEPH010000001.1"/>
</dbReference>
<dbReference type="PANTHER" id="PTHR42844">
    <property type="entry name" value="DIHYDRONEOPTERIN ALDOLASE 1-RELATED"/>
    <property type="match status" value="1"/>
</dbReference>
<keyword evidence="5 6" id="KW-0456">Lyase</keyword>
<feature type="domain" description="Dihydroneopterin aldolase/epimerase" evidence="7">
    <location>
        <begin position="4"/>
        <end position="115"/>
    </location>
</feature>
<protein>
    <recommendedName>
        <fullName evidence="6">7,8-dihydroneopterin aldolase</fullName>
        <ecNumber evidence="6">4.1.2.25</ecNumber>
    </recommendedName>
</protein>
<dbReference type="EMBL" id="JAUEPH010000001">
    <property type="protein sequence ID" value="MDN3202663.1"/>
    <property type="molecule type" value="Genomic_DNA"/>
</dbReference>
<dbReference type="SMART" id="SM00905">
    <property type="entry name" value="FolB"/>
    <property type="match status" value="1"/>
</dbReference>
<sequence length="124" mass="14045">MGKVALEGIEFHAYHGAFPEESILGNRFTLDLEIETDFSSAMTEDKLSETIDYAKLYSLIKSRMDVKVKLLEHLGYLIIQDILEAYPQSQKATLTLKKHHPALGGLVKHSAVTVRFPEDFQNHD</sequence>
<dbReference type="PANTHER" id="PTHR42844:SF1">
    <property type="entry name" value="DIHYDRONEOPTERIN ALDOLASE 1-RELATED"/>
    <property type="match status" value="1"/>
</dbReference>
<dbReference type="SUPFAM" id="SSF55620">
    <property type="entry name" value="Tetrahydrobiopterin biosynthesis enzymes-like"/>
    <property type="match status" value="1"/>
</dbReference>
<dbReference type="InterPro" id="IPR006157">
    <property type="entry name" value="FolB_dom"/>
</dbReference>
<proteinExistence type="inferred from homology"/>
<accession>A0ABT7Y870</accession>
<dbReference type="EC" id="4.1.2.25" evidence="6"/>
<comment type="similarity">
    <text evidence="3 6">Belongs to the DHNA family.</text>
</comment>
<evidence type="ECO:0000313" key="8">
    <source>
        <dbReference type="EMBL" id="MDN3202663.1"/>
    </source>
</evidence>
<evidence type="ECO:0000256" key="1">
    <source>
        <dbReference type="ARBA" id="ARBA00001353"/>
    </source>
</evidence>
<comment type="catalytic activity">
    <reaction evidence="1 6">
        <text>7,8-dihydroneopterin = 6-hydroxymethyl-7,8-dihydropterin + glycolaldehyde</text>
        <dbReference type="Rhea" id="RHEA:10540"/>
        <dbReference type="ChEBI" id="CHEBI:17001"/>
        <dbReference type="ChEBI" id="CHEBI:17071"/>
        <dbReference type="ChEBI" id="CHEBI:44841"/>
        <dbReference type="EC" id="4.1.2.25"/>
    </reaction>
</comment>
<evidence type="ECO:0000256" key="2">
    <source>
        <dbReference type="ARBA" id="ARBA00005013"/>
    </source>
</evidence>
<dbReference type="Proteomes" id="UP001171916">
    <property type="component" value="Unassembled WGS sequence"/>
</dbReference>
<dbReference type="NCBIfam" id="TIGR00526">
    <property type="entry name" value="folB_dom"/>
    <property type="match status" value="1"/>
</dbReference>
<comment type="caution">
    <text evidence="8">The sequence shown here is derived from an EMBL/GenBank/DDBJ whole genome shotgun (WGS) entry which is preliminary data.</text>
</comment>
<dbReference type="Gene3D" id="3.30.1130.10">
    <property type="match status" value="1"/>
</dbReference>
<dbReference type="NCBIfam" id="TIGR00525">
    <property type="entry name" value="folB"/>
    <property type="match status" value="1"/>
</dbReference>
<evidence type="ECO:0000259" key="7">
    <source>
        <dbReference type="SMART" id="SM00905"/>
    </source>
</evidence>